<dbReference type="PROSITE" id="PS00028">
    <property type="entry name" value="ZINC_FINGER_C2H2_1"/>
    <property type="match status" value="9"/>
</dbReference>
<feature type="domain" description="C2H2-type" evidence="9">
    <location>
        <begin position="339"/>
        <end position="366"/>
    </location>
</feature>
<accession>A0A7J7JGB1</accession>
<evidence type="ECO:0000259" key="9">
    <source>
        <dbReference type="PROSITE" id="PS50157"/>
    </source>
</evidence>
<dbReference type="FunFam" id="3.30.160.60:FF:000512">
    <property type="entry name" value="zinc finger protein 197 isoform X1"/>
    <property type="match status" value="1"/>
</dbReference>
<dbReference type="Gene3D" id="3.30.160.60">
    <property type="entry name" value="Classic Zinc Finger"/>
    <property type="match status" value="7"/>
</dbReference>
<organism evidence="10 11">
    <name type="scientific">Bugula neritina</name>
    <name type="common">Brown bryozoan</name>
    <name type="synonym">Sertularia neritina</name>
    <dbReference type="NCBI Taxonomy" id="10212"/>
    <lineage>
        <taxon>Eukaryota</taxon>
        <taxon>Metazoa</taxon>
        <taxon>Spiralia</taxon>
        <taxon>Lophotrochozoa</taxon>
        <taxon>Bryozoa</taxon>
        <taxon>Gymnolaemata</taxon>
        <taxon>Cheilostomatida</taxon>
        <taxon>Flustrina</taxon>
        <taxon>Buguloidea</taxon>
        <taxon>Bugulidae</taxon>
        <taxon>Bugula</taxon>
    </lineage>
</organism>
<dbReference type="SMART" id="SM00355">
    <property type="entry name" value="ZnF_C2H2"/>
    <property type="match status" value="9"/>
</dbReference>
<dbReference type="Pfam" id="PF13894">
    <property type="entry name" value="zf-C2H2_4"/>
    <property type="match status" value="1"/>
</dbReference>
<protein>
    <recommendedName>
        <fullName evidence="9">C2H2-type domain-containing protein</fullName>
    </recommendedName>
</protein>
<dbReference type="GO" id="GO:0000978">
    <property type="term" value="F:RNA polymerase II cis-regulatory region sequence-specific DNA binding"/>
    <property type="evidence" value="ECO:0007669"/>
    <property type="project" value="TreeGrafter"/>
</dbReference>
<feature type="domain" description="C2H2-type" evidence="9">
    <location>
        <begin position="282"/>
        <end position="309"/>
    </location>
</feature>
<feature type="domain" description="C2H2-type" evidence="9">
    <location>
        <begin position="128"/>
        <end position="151"/>
    </location>
</feature>
<dbReference type="AlphaFoldDB" id="A0A7J7JGB1"/>
<dbReference type="PANTHER" id="PTHR24393">
    <property type="entry name" value="ZINC FINGER PROTEIN"/>
    <property type="match status" value="1"/>
</dbReference>
<dbReference type="GO" id="GO:0005634">
    <property type="term" value="C:nucleus"/>
    <property type="evidence" value="ECO:0007669"/>
    <property type="project" value="UniProtKB-SubCell"/>
</dbReference>
<keyword evidence="11" id="KW-1185">Reference proteome</keyword>
<dbReference type="Proteomes" id="UP000593567">
    <property type="component" value="Unassembled WGS sequence"/>
</dbReference>
<proteinExistence type="predicted"/>
<feature type="domain" description="C2H2-type" evidence="9">
    <location>
        <begin position="368"/>
        <end position="395"/>
    </location>
</feature>
<evidence type="ECO:0000256" key="6">
    <source>
        <dbReference type="ARBA" id="ARBA00023242"/>
    </source>
</evidence>
<reference evidence="10" key="1">
    <citation type="submission" date="2020-06" db="EMBL/GenBank/DDBJ databases">
        <title>Draft genome of Bugula neritina, a colonial animal packing powerful symbionts and potential medicines.</title>
        <authorList>
            <person name="Rayko M."/>
        </authorList>
    </citation>
    <scope>NUCLEOTIDE SEQUENCE [LARGE SCALE GENOMIC DNA]</scope>
    <source>
        <strain evidence="10">Kwan_BN1</strain>
    </source>
</reference>
<evidence type="ECO:0000256" key="3">
    <source>
        <dbReference type="ARBA" id="ARBA00022737"/>
    </source>
</evidence>
<evidence type="ECO:0000256" key="8">
    <source>
        <dbReference type="SAM" id="MobiDB-lite"/>
    </source>
</evidence>
<keyword evidence="6" id="KW-0539">Nucleus</keyword>
<dbReference type="Pfam" id="PF13912">
    <property type="entry name" value="zf-C2H2_6"/>
    <property type="match status" value="2"/>
</dbReference>
<keyword evidence="4 7" id="KW-0863">Zinc-finger</keyword>
<comment type="caution">
    <text evidence="10">The sequence shown here is derived from an EMBL/GenBank/DDBJ whole genome shotgun (WGS) entry which is preliminary data.</text>
</comment>
<feature type="domain" description="C2H2-type" evidence="9">
    <location>
        <begin position="224"/>
        <end position="251"/>
    </location>
</feature>
<evidence type="ECO:0000256" key="1">
    <source>
        <dbReference type="ARBA" id="ARBA00004123"/>
    </source>
</evidence>
<evidence type="ECO:0000256" key="7">
    <source>
        <dbReference type="PROSITE-ProRule" id="PRU00042"/>
    </source>
</evidence>
<dbReference type="PROSITE" id="PS50157">
    <property type="entry name" value="ZINC_FINGER_C2H2_2"/>
    <property type="match status" value="9"/>
</dbReference>
<evidence type="ECO:0000313" key="11">
    <source>
        <dbReference type="Proteomes" id="UP000593567"/>
    </source>
</evidence>
<feature type="domain" description="C2H2-type" evidence="9">
    <location>
        <begin position="252"/>
        <end position="279"/>
    </location>
</feature>
<dbReference type="GO" id="GO:0001228">
    <property type="term" value="F:DNA-binding transcription activator activity, RNA polymerase II-specific"/>
    <property type="evidence" value="ECO:0007669"/>
    <property type="project" value="TreeGrafter"/>
</dbReference>
<dbReference type="EMBL" id="VXIV02002551">
    <property type="protein sequence ID" value="KAF6024666.1"/>
    <property type="molecule type" value="Genomic_DNA"/>
</dbReference>
<evidence type="ECO:0000256" key="2">
    <source>
        <dbReference type="ARBA" id="ARBA00022723"/>
    </source>
</evidence>
<feature type="domain" description="C2H2-type" evidence="9">
    <location>
        <begin position="196"/>
        <end position="223"/>
    </location>
</feature>
<dbReference type="SUPFAM" id="SSF57667">
    <property type="entry name" value="beta-beta-alpha zinc fingers"/>
    <property type="match status" value="6"/>
</dbReference>
<sequence length="444" mass="50650">MDTHESSPFLNEFLLQVDLLYTAFRNLPVEEYSVALDHLHSLLERLEYHCEGSSETTDSTELPSNTRGQADNGCSSKTRRRKIARPRRSSEIYDAGEGDEELEKSAECKLGSSRKVAIVPNPDGDERFQCDQCELKFSYYAALLRHLDARHKTFDANQKIQETNKRAVSCGKCGATLSSKGALHAHMHMHSGKQPFTCDVCNKKFSLKSNLLRHKKIHEGLKPYQCDICHKRFTEKRSVEVHRRIHTGERPYRCDVCGMRFSQLGSWMGHKDTHKGEGNSSYKCDLCDKSFSQRVGLHNHRKRHHEENKNHKCSQCSAAFYSAEELRLHVLTHTGLKPYLCSECGKCFSRQQTLKNHMKQHSCDVTVYSCDWCPDAFTSAHALSRHKMSHKSGTDAVTPEVDELVDDVINEELDVLPKEMLAAYCDENTSSQDILEAISRTQMF</sequence>
<feature type="domain" description="C2H2-type" evidence="9">
    <location>
        <begin position="311"/>
        <end position="338"/>
    </location>
</feature>
<feature type="domain" description="C2H2-type" evidence="9">
    <location>
        <begin position="168"/>
        <end position="195"/>
    </location>
</feature>
<evidence type="ECO:0000313" key="10">
    <source>
        <dbReference type="EMBL" id="KAF6024666.1"/>
    </source>
</evidence>
<dbReference type="InterPro" id="IPR036236">
    <property type="entry name" value="Znf_C2H2_sf"/>
</dbReference>
<dbReference type="Pfam" id="PF00096">
    <property type="entry name" value="zf-C2H2"/>
    <property type="match status" value="3"/>
</dbReference>
<feature type="compositionally biased region" description="Basic residues" evidence="8">
    <location>
        <begin position="77"/>
        <end position="87"/>
    </location>
</feature>
<gene>
    <name evidence="10" type="ORF">EB796_017028</name>
</gene>
<keyword evidence="5" id="KW-0862">Zinc</keyword>
<feature type="region of interest" description="Disordered" evidence="8">
    <location>
        <begin position="54"/>
        <end position="98"/>
    </location>
</feature>
<comment type="subcellular location">
    <subcellularLocation>
        <location evidence="1">Nucleus</location>
    </subcellularLocation>
</comment>
<dbReference type="PANTHER" id="PTHR24393:SF34">
    <property type="entry name" value="PR_SET DOMAIN 13"/>
    <property type="match status" value="1"/>
</dbReference>
<dbReference type="FunFam" id="3.30.160.60:FF:000446">
    <property type="entry name" value="Zinc finger protein"/>
    <property type="match status" value="2"/>
</dbReference>
<keyword evidence="2" id="KW-0479">Metal-binding</keyword>
<dbReference type="FunFam" id="3.30.160.60:FF:000624">
    <property type="entry name" value="zinc finger protein 697"/>
    <property type="match status" value="1"/>
</dbReference>
<dbReference type="GO" id="GO:0008270">
    <property type="term" value="F:zinc ion binding"/>
    <property type="evidence" value="ECO:0007669"/>
    <property type="project" value="UniProtKB-KW"/>
</dbReference>
<keyword evidence="3" id="KW-0677">Repeat</keyword>
<name>A0A7J7JGB1_BUGNE</name>
<evidence type="ECO:0000256" key="5">
    <source>
        <dbReference type="ARBA" id="ARBA00022833"/>
    </source>
</evidence>
<dbReference type="OrthoDB" id="6591996at2759"/>
<dbReference type="FunFam" id="3.30.160.60:FF:001155">
    <property type="entry name" value="Zinc finger 30C"/>
    <property type="match status" value="1"/>
</dbReference>
<dbReference type="InterPro" id="IPR013087">
    <property type="entry name" value="Znf_C2H2_type"/>
</dbReference>
<evidence type="ECO:0000256" key="4">
    <source>
        <dbReference type="ARBA" id="ARBA00022771"/>
    </source>
</evidence>
<feature type="compositionally biased region" description="Polar residues" evidence="8">
    <location>
        <begin position="54"/>
        <end position="76"/>
    </location>
</feature>